<feature type="region of interest" description="Disordered" evidence="1">
    <location>
        <begin position="579"/>
        <end position="600"/>
    </location>
</feature>
<sequence length="600" mass="63869">MAGAPGFLLPSGKADRLQKELEEAQQSRNCLPSAASSDDGDLRRDVAAGVRAAASSCPAARAPASCPAARAAASGKEVRAGGTPATIKHLDCAVNGAAPRVRWCSEQLSRCNEPQGLTVRRAPSEGACRFAVNATAGTATSWEAVVTDPPPGPAQWNLMRRLVFMAQSSGAHVTGPASEELLRGGPMSTGQVSEVLQPPLSFPVALGGTSTGKLDSVILRIPAEWRGDLQSPNTTAPCIAIVERAEDCGPCAFPQRLCSSQALWPVPPGPEAPAEGQATPGALAVELQRPAFLPRSWEELQRAEPAHSVCLRGGARGEDEGPIVLGKLQYYALPRVTFVPAIARVGIRTFLNPGWLRHLQLQCENCSQLSRVAIRPLTLDPSCRGLEKESLATATAAAWHGEMPAPGPGGVDMASSGSKIAEVVRQQREGKRESRAPPCKIPEQGPCYGFAEASLALGLPTGDLGAGADGNGIVYKLESSRRLSSSERQVFFHHRSALCFYPDGSTNNGWLIGFTAVHMDSFDMQAFIGFVCFFGVALPLVCLATALLHHNKYELCKQHLHRMRQPWFHRRPGLVLPPRRRLPRLPLPAGRGSAPRGEGP</sequence>
<comment type="caution">
    <text evidence="3">The sequence shown here is derived from an EMBL/GenBank/DDBJ whole genome shotgun (WGS) entry which is preliminary data.</text>
</comment>
<evidence type="ECO:0000256" key="1">
    <source>
        <dbReference type="SAM" id="MobiDB-lite"/>
    </source>
</evidence>
<keyword evidence="2" id="KW-1133">Transmembrane helix</keyword>
<dbReference type="Proteomes" id="UP001189429">
    <property type="component" value="Unassembled WGS sequence"/>
</dbReference>
<accession>A0ABN9VFW1</accession>
<keyword evidence="4" id="KW-1185">Reference proteome</keyword>
<reference evidence="3" key="1">
    <citation type="submission" date="2023-10" db="EMBL/GenBank/DDBJ databases">
        <authorList>
            <person name="Chen Y."/>
            <person name="Shah S."/>
            <person name="Dougan E. K."/>
            <person name="Thang M."/>
            <person name="Chan C."/>
        </authorList>
    </citation>
    <scope>NUCLEOTIDE SEQUENCE [LARGE SCALE GENOMIC DNA]</scope>
</reference>
<proteinExistence type="predicted"/>
<feature type="non-terminal residue" evidence="3">
    <location>
        <position position="600"/>
    </location>
</feature>
<feature type="region of interest" description="Disordered" evidence="1">
    <location>
        <begin position="1"/>
        <end position="42"/>
    </location>
</feature>
<protein>
    <recommendedName>
        <fullName evidence="5">Transmembrane protein 231</fullName>
    </recommendedName>
</protein>
<evidence type="ECO:0000313" key="4">
    <source>
        <dbReference type="Proteomes" id="UP001189429"/>
    </source>
</evidence>
<evidence type="ECO:0000256" key="2">
    <source>
        <dbReference type="SAM" id="Phobius"/>
    </source>
</evidence>
<gene>
    <name evidence="3" type="ORF">PCOR1329_LOCUS57606</name>
</gene>
<feature type="transmembrane region" description="Helical" evidence="2">
    <location>
        <begin position="526"/>
        <end position="548"/>
    </location>
</feature>
<evidence type="ECO:0008006" key="5">
    <source>
        <dbReference type="Google" id="ProtNLM"/>
    </source>
</evidence>
<keyword evidence="2" id="KW-0812">Transmembrane</keyword>
<feature type="compositionally biased region" description="Polar residues" evidence="1">
    <location>
        <begin position="24"/>
        <end position="36"/>
    </location>
</feature>
<evidence type="ECO:0000313" key="3">
    <source>
        <dbReference type="EMBL" id="CAK0872015.1"/>
    </source>
</evidence>
<keyword evidence="2" id="KW-0472">Membrane</keyword>
<feature type="compositionally biased region" description="Basic and acidic residues" evidence="1">
    <location>
        <begin position="13"/>
        <end position="22"/>
    </location>
</feature>
<dbReference type="EMBL" id="CAUYUJ010017122">
    <property type="protein sequence ID" value="CAK0872015.1"/>
    <property type="molecule type" value="Genomic_DNA"/>
</dbReference>
<name>A0ABN9VFW1_9DINO</name>
<organism evidence="3 4">
    <name type="scientific">Prorocentrum cordatum</name>
    <dbReference type="NCBI Taxonomy" id="2364126"/>
    <lineage>
        <taxon>Eukaryota</taxon>
        <taxon>Sar</taxon>
        <taxon>Alveolata</taxon>
        <taxon>Dinophyceae</taxon>
        <taxon>Prorocentrales</taxon>
        <taxon>Prorocentraceae</taxon>
        <taxon>Prorocentrum</taxon>
    </lineage>
</organism>